<keyword evidence="4" id="KW-1185">Reference proteome</keyword>
<dbReference type="Pfam" id="PF03637">
    <property type="entry name" value="Mob1_phocein"/>
    <property type="match status" value="1"/>
</dbReference>
<dbReference type="OMA" id="ILCNPAP"/>
<dbReference type="Gene3D" id="1.20.140.30">
    <property type="entry name" value="MOB kinase activator"/>
    <property type="match status" value="1"/>
</dbReference>
<protein>
    <submittedName>
        <fullName evidence="3">Maintenance of ploidy protein mob2</fullName>
    </submittedName>
</protein>
<dbReference type="GO" id="GO:0030295">
    <property type="term" value="F:protein kinase activator activity"/>
    <property type="evidence" value="ECO:0007669"/>
    <property type="project" value="EnsemblFungi"/>
</dbReference>
<dbReference type="GO" id="GO:0000920">
    <property type="term" value="P:septum digestion after cytokinesis"/>
    <property type="evidence" value="ECO:0007669"/>
    <property type="project" value="EnsemblFungi"/>
</dbReference>
<dbReference type="GO" id="GO:0005934">
    <property type="term" value="C:cellular bud tip"/>
    <property type="evidence" value="ECO:0007669"/>
    <property type="project" value="EnsemblFungi"/>
</dbReference>
<accession>A0A1U7LGQ7</accession>
<dbReference type="Proteomes" id="UP000186594">
    <property type="component" value="Unassembled WGS sequence"/>
</dbReference>
<evidence type="ECO:0000313" key="4">
    <source>
        <dbReference type="Proteomes" id="UP000186594"/>
    </source>
</evidence>
<dbReference type="AlphaFoldDB" id="A0A1U7LGQ7"/>
<dbReference type="GO" id="GO:0062200">
    <property type="term" value="P:RAM/MOR signaling"/>
    <property type="evidence" value="ECO:0007669"/>
    <property type="project" value="EnsemblFungi"/>
</dbReference>
<dbReference type="GO" id="GO:0007163">
    <property type="term" value="P:establishment or maintenance of cell polarity"/>
    <property type="evidence" value="ECO:0007669"/>
    <property type="project" value="EnsemblFungi"/>
</dbReference>
<dbReference type="STRING" id="1198029.A0A1U7LGQ7"/>
<keyword evidence="1" id="KW-0862">Zinc</keyword>
<evidence type="ECO:0000256" key="1">
    <source>
        <dbReference type="PIRSR" id="PIRSR605301-1"/>
    </source>
</evidence>
<dbReference type="InterPro" id="IPR036703">
    <property type="entry name" value="MOB_kinase_act_sf"/>
</dbReference>
<dbReference type="InterPro" id="IPR005301">
    <property type="entry name" value="MOB_kinase_act_fam"/>
</dbReference>
<gene>
    <name evidence="3" type="ORF">NEOLI_001025</name>
</gene>
<dbReference type="GO" id="GO:0005935">
    <property type="term" value="C:cellular bud neck"/>
    <property type="evidence" value="ECO:0007669"/>
    <property type="project" value="EnsemblFungi"/>
</dbReference>
<feature type="binding site" evidence="1">
    <location>
        <position position="172"/>
    </location>
    <ligand>
        <name>Zn(2+)</name>
        <dbReference type="ChEBI" id="CHEBI:29105"/>
    </ligand>
</feature>
<dbReference type="GO" id="GO:0005938">
    <property type="term" value="C:cell cortex"/>
    <property type="evidence" value="ECO:0007669"/>
    <property type="project" value="EnsemblFungi"/>
</dbReference>
<feature type="binding site" evidence="1">
    <location>
        <position position="92"/>
    </location>
    <ligand>
        <name>Zn(2+)</name>
        <dbReference type="ChEBI" id="CHEBI:29105"/>
    </ligand>
</feature>
<evidence type="ECO:0000313" key="3">
    <source>
        <dbReference type="EMBL" id="OLL21808.1"/>
    </source>
</evidence>
<dbReference type="SUPFAM" id="SSF101152">
    <property type="entry name" value="Mob1/phocein"/>
    <property type="match status" value="1"/>
</dbReference>
<dbReference type="GO" id="GO:2000100">
    <property type="term" value="P:regulation of establishment or maintenance of bipolar cell polarity regulating cell shape"/>
    <property type="evidence" value="ECO:0007669"/>
    <property type="project" value="EnsemblFungi"/>
</dbReference>
<evidence type="ECO:0000256" key="2">
    <source>
        <dbReference type="SAM" id="MobiDB-lite"/>
    </source>
</evidence>
<dbReference type="EMBL" id="LXFE01004239">
    <property type="protein sequence ID" value="OLL21808.1"/>
    <property type="molecule type" value="Genomic_DNA"/>
</dbReference>
<feature type="region of interest" description="Disordered" evidence="2">
    <location>
        <begin position="1"/>
        <end position="29"/>
    </location>
</feature>
<organism evidence="3 4">
    <name type="scientific">Neolecta irregularis (strain DAH-3)</name>
    <dbReference type="NCBI Taxonomy" id="1198029"/>
    <lineage>
        <taxon>Eukaryota</taxon>
        <taxon>Fungi</taxon>
        <taxon>Dikarya</taxon>
        <taxon>Ascomycota</taxon>
        <taxon>Taphrinomycotina</taxon>
        <taxon>Neolectales</taxon>
        <taxon>Neolectaceae</taxon>
        <taxon>Neolecta</taxon>
    </lineage>
</organism>
<sequence>MSFFNSLGRIGRNSNRQKNKSTSSTTSAIGNSSVSKPLFLCQPFVRTALLKGSFKTIVDPPKYVDVKEWLALNVFEFFNSLNQFYGVLQEFCSLQTCPTMSAGPGCDYTWPDANRRQIRLPAPHYIEYLLSWTNERLNDESIFPTKASQEFPGVFTNNVKAIYKQMFRVFAHIYHNHFDKILHLSLEAHWNSFFAHFISFGKAWNERHGKY</sequence>
<feature type="compositionally biased region" description="Polar residues" evidence="2">
    <location>
        <begin position="12"/>
        <end position="29"/>
    </location>
</feature>
<feature type="binding site" evidence="1">
    <location>
        <position position="97"/>
    </location>
    <ligand>
        <name>Zn(2+)</name>
        <dbReference type="ChEBI" id="CHEBI:29105"/>
    </ligand>
</feature>
<reference evidence="3 4" key="1">
    <citation type="submission" date="2016-04" db="EMBL/GenBank/DDBJ databases">
        <title>Evolutionary innovation and constraint leading to complex multicellularity in the Ascomycota.</title>
        <authorList>
            <person name="Cisse O."/>
            <person name="Nguyen A."/>
            <person name="Hewitt D.A."/>
            <person name="Jedd G."/>
            <person name="Stajich J.E."/>
        </authorList>
    </citation>
    <scope>NUCLEOTIDE SEQUENCE [LARGE SCALE GENOMIC DNA]</scope>
    <source>
        <strain evidence="3 4">DAH-3</strain>
    </source>
</reference>
<proteinExistence type="predicted"/>
<feature type="binding site" evidence="1">
    <location>
        <position position="177"/>
    </location>
    <ligand>
        <name>Zn(2+)</name>
        <dbReference type="ChEBI" id="CHEBI:29105"/>
    </ligand>
</feature>
<keyword evidence="1" id="KW-0479">Metal-binding</keyword>
<dbReference type="SMART" id="SM01388">
    <property type="entry name" value="Mob1_phocein"/>
    <property type="match status" value="1"/>
</dbReference>
<dbReference type="GO" id="GO:1902554">
    <property type="term" value="C:serine/threonine protein kinase complex"/>
    <property type="evidence" value="ECO:0007669"/>
    <property type="project" value="EnsemblFungi"/>
</dbReference>
<dbReference type="OrthoDB" id="10261121at2759"/>
<dbReference type="GO" id="GO:0043332">
    <property type="term" value="C:mating projection tip"/>
    <property type="evidence" value="ECO:0007669"/>
    <property type="project" value="EnsemblFungi"/>
</dbReference>
<dbReference type="PANTHER" id="PTHR22599">
    <property type="entry name" value="MPS ONE BINDER KINASE ACTIVATOR-LIKE MOB"/>
    <property type="match status" value="1"/>
</dbReference>
<dbReference type="GO" id="GO:0007118">
    <property type="term" value="P:budding cell apical bud growth"/>
    <property type="evidence" value="ECO:0007669"/>
    <property type="project" value="EnsemblFungi"/>
</dbReference>
<dbReference type="GO" id="GO:0032153">
    <property type="term" value="C:cell division site"/>
    <property type="evidence" value="ECO:0007669"/>
    <property type="project" value="EnsemblFungi"/>
</dbReference>
<dbReference type="GO" id="GO:0005634">
    <property type="term" value="C:nucleus"/>
    <property type="evidence" value="ECO:0007669"/>
    <property type="project" value="EnsemblFungi"/>
</dbReference>
<comment type="caution">
    <text evidence="3">The sequence shown here is derived from an EMBL/GenBank/DDBJ whole genome shotgun (WGS) entry which is preliminary data.</text>
</comment>
<name>A0A1U7LGQ7_NEOID</name>